<protein>
    <submittedName>
        <fullName evidence="3">ULK3 protein</fullName>
    </submittedName>
</protein>
<keyword evidence="1" id="KW-0067">ATP-binding</keyword>
<dbReference type="AlphaFoldDB" id="A0A0J6YD43"/>
<dbReference type="InterPro" id="IPR017441">
    <property type="entry name" value="Protein_kinase_ATP_BS"/>
</dbReference>
<evidence type="ECO:0000313" key="3">
    <source>
        <dbReference type="EMBL" id="KMP06621.1"/>
    </source>
</evidence>
<dbReference type="EMBL" id="DS028096">
    <property type="protein sequence ID" value="KMP06621.1"/>
    <property type="molecule type" value="Genomic_DNA"/>
</dbReference>
<organism evidence="3 4">
    <name type="scientific">Coccidioides immitis RMSCC 2394</name>
    <dbReference type="NCBI Taxonomy" id="404692"/>
    <lineage>
        <taxon>Eukaryota</taxon>
        <taxon>Fungi</taxon>
        <taxon>Dikarya</taxon>
        <taxon>Ascomycota</taxon>
        <taxon>Pezizomycotina</taxon>
        <taxon>Eurotiomycetes</taxon>
        <taxon>Eurotiomycetidae</taxon>
        <taxon>Onygenales</taxon>
        <taxon>Onygenaceae</taxon>
        <taxon>Coccidioides</taxon>
    </lineage>
</organism>
<dbReference type="SUPFAM" id="SSF56112">
    <property type="entry name" value="Protein kinase-like (PK-like)"/>
    <property type="match status" value="1"/>
</dbReference>
<dbReference type="InterPro" id="IPR011009">
    <property type="entry name" value="Kinase-like_dom_sf"/>
</dbReference>
<dbReference type="STRING" id="404692.A0A0J6YD43"/>
<name>A0A0J6YD43_COCIT</name>
<feature type="region of interest" description="Disordered" evidence="2">
    <location>
        <begin position="1"/>
        <end position="24"/>
    </location>
</feature>
<reference evidence="4" key="1">
    <citation type="journal article" date="2010" name="Genome Res.">
        <title>Population genomic sequencing of Coccidioides fungi reveals recent hybridization and transposon control.</title>
        <authorList>
            <person name="Neafsey D.E."/>
            <person name="Barker B.M."/>
            <person name="Sharpton T.J."/>
            <person name="Stajich J.E."/>
            <person name="Park D.J."/>
            <person name="Whiston E."/>
            <person name="Hung C.-Y."/>
            <person name="McMahan C."/>
            <person name="White J."/>
            <person name="Sykes S."/>
            <person name="Heiman D."/>
            <person name="Young S."/>
            <person name="Zeng Q."/>
            <person name="Abouelleil A."/>
            <person name="Aftuck L."/>
            <person name="Bessette D."/>
            <person name="Brown A."/>
            <person name="FitzGerald M."/>
            <person name="Lui A."/>
            <person name="Macdonald J.P."/>
            <person name="Priest M."/>
            <person name="Orbach M.J."/>
            <person name="Galgiani J.N."/>
            <person name="Kirkland T.N."/>
            <person name="Cole G.T."/>
            <person name="Birren B.W."/>
            <person name="Henn M.R."/>
            <person name="Taylor J.W."/>
            <person name="Rounsley S.D."/>
        </authorList>
    </citation>
    <scope>NUCLEOTIDE SEQUENCE [LARGE SCALE GENOMIC DNA]</scope>
    <source>
        <strain evidence="4">RMSCC 2394</strain>
    </source>
</reference>
<evidence type="ECO:0000256" key="2">
    <source>
        <dbReference type="SAM" id="MobiDB-lite"/>
    </source>
</evidence>
<dbReference type="Proteomes" id="UP000054565">
    <property type="component" value="Unassembled WGS sequence"/>
</dbReference>
<dbReference type="GO" id="GO:0005524">
    <property type="term" value="F:ATP binding"/>
    <property type="evidence" value="ECO:0007669"/>
    <property type="project" value="UniProtKB-UniRule"/>
</dbReference>
<accession>A0A0J6YD43</accession>
<dbReference type="Gene3D" id="3.30.200.20">
    <property type="entry name" value="Phosphorylase Kinase, domain 1"/>
    <property type="match status" value="1"/>
</dbReference>
<feature type="compositionally biased region" description="Basic and acidic residues" evidence="2">
    <location>
        <begin position="14"/>
        <end position="24"/>
    </location>
</feature>
<evidence type="ECO:0000313" key="4">
    <source>
        <dbReference type="Proteomes" id="UP000054565"/>
    </source>
</evidence>
<gene>
    <name evidence="3" type="ORF">CIRG_06302</name>
</gene>
<feature type="binding site" evidence="1">
    <location>
        <position position="59"/>
    </location>
    <ligand>
        <name>ATP</name>
        <dbReference type="ChEBI" id="CHEBI:30616"/>
    </ligand>
</feature>
<proteinExistence type="predicted"/>
<keyword evidence="1" id="KW-0547">Nucleotide-binding</keyword>
<evidence type="ECO:0000256" key="1">
    <source>
        <dbReference type="PROSITE-ProRule" id="PRU10141"/>
    </source>
</evidence>
<sequence>MAALQSPKTSSRRSKGDGDGDTRDVILGKYTKIEEIGRGSFATVYQGIHNKYRSCVAIKAIATSQHHASTWSWNTALSGTSPSSSGSAIR</sequence>
<dbReference type="PROSITE" id="PS00107">
    <property type="entry name" value="PROTEIN_KINASE_ATP"/>
    <property type="match status" value="1"/>
</dbReference>